<dbReference type="CDD" id="cd00082">
    <property type="entry name" value="HisKA"/>
    <property type="match status" value="1"/>
</dbReference>
<evidence type="ECO:0000256" key="3">
    <source>
        <dbReference type="ARBA" id="ARBA00022553"/>
    </source>
</evidence>
<dbReference type="Pfam" id="PF00512">
    <property type="entry name" value="HisKA"/>
    <property type="match status" value="1"/>
</dbReference>
<feature type="coiled-coil region" evidence="7">
    <location>
        <begin position="265"/>
        <end position="292"/>
    </location>
</feature>
<evidence type="ECO:0000259" key="9">
    <source>
        <dbReference type="PROSITE" id="PS50109"/>
    </source>
</evidence>
<dbReference type="PANTHER" id="PTHR45453:SF1">
    <property type="entry name" value="PHOSPHATE REGULON SENSOR PROTEIN PHOR"/>
    <property type="match status" value="1"/>
</dbReference>
<dbReference type="Gene3D" id="1.10.287.130">
    <property type="match status" value="1"/>
</dbReference>
<dbReference type="PRINTS" id="PR00344">
    <property type="entry name" value="BCTRLSENSOR"/>
</dbReference>
<dbReference type="InterPro" id="IPR005467">
    <property type="entry name" value="His_kinase_dom"/>
</dbReference>
<keyword evidence="8" id="KW-1133">Transmembrane helix</keyword>
<dbReference type="EC" id="2.7.13.3" evidence="2"/>
<name>A0ABY6JA49_9BACT</name>
<keyword evidence="8" id="KW-0472">Membrane</keyword>
<dbReference type="InterPro" id="IPR003594">
    <property type="entry name" value="HATPase_dom"/>
</dbReference>
<dbReference type="Proteomes" id="UP001162741">
    <property type="component" value="Chromosome"/>
</dbReference>
<keyword evidence="3" id="KW-0597">Phosphoprotein</keyword>
<comment type="catalytic activity">
    <reaction evidence="1">
        <text>ATP + protein L-histidine = ADP + protein N-phospho-L-histidine.</text>
        <dbReference type="EC" id="2.7.13.3"/>
    </reaction>
</comment>
<evidence type="ECO:0000313" key="11">
    <source>
        <dbReference type="Proteomes" id="UP001162741"/>
    </source>
</evidence>
<dbReference type="Pfam" id="PF02518">
    <property type="entry name" value="HATPase_c"/>
    <property type="match status" value="1"/>
</dbReference>
<evidence type="ECO:0000256" key="4">
    <source>
        <dbReference type="ARBA" id="ARBA00022679"/>
    </source>
</evidence>
<dbReference type="SUPFAM" id="SSF47384">
    <property type="entry name" value="Homodimeric domain of signal transducing histidine kinase"/>
    <property type="match status" value="1"/>
</dbReference>
<dbReference type="InterPro" id="IPR036097">
    <property type="entry name" value="HisK_dim/P_sf"/>
</dbReference>
<dbReference type="SUPFAM" id="SSF55874">
    <property type="entry name" value="ATPase domain of HSP90 chaperone/DNA topoisomerase II/histidine kinase"/>
    <property type="match status" value="1"/>
</dbReference>
<evidence type="ECO:0000256" key="7">
    <source>
        <dbReference type="SAM" id="Coils"/>
    </source>
</evidence>
<organism evidence="10 11">
    <name type="scientific">Chitinophaga horti</name>
    <dbReference type="NCBI Taxonomy" id="2920382"/>
    <lineage>
        <taxon>Bacteria</taxon>
        <taxon>Pseudomonadati</taxon>
        <taxon>Bacteroidota</taxon>
        <taxon>Chitinophagia</taxon>
        <taxon>Chitinophagales</taxon>
        <taxon>Chitinophagaceae</taxon>
        <taxon>Chitinophaga</taxon>
    </lineage>
</organism>
<keyword evidence="8" id="KW-0812">Transmembrane</keyword>
<evidence type="ECO:0000256" key="2">
    <source>
        <dbReference type="ARBA" id="ARBA00012438"/>
    </source>
</evidence>
<dbReference type="Gene3D" id="3.30.565.10">
    <property type="entry name" value="Histidine kinase-like ATPase, C-terminal domain"/>
    <property type="match status" value="1"/>
</dbReference>
<dbReference type="InterPro" id="IPR004358">
    <property type="entry name" value="Sig_transdc_His_kin-like_C"/>
</dbReference>
<feature type="transmembrane region" description="Helical" evidence="8">
    <location>
        <begin position="7"/>
        <end position="27"/>
    </location>
</feature>
<dbReference type="SMART" id="SM00387">
    <property type="entry name" value="HATPase_c"/>
    <property type="match status" value="1"/>
</dbReference>
<dbReference type="CDD" id="cd00075">
    <property type="entry name" value="HATPase"/>
    <property type="match status" value="1"/>
</dbReference>
<evidence type="ECO:0000256" key="6">
    <source>
        <dbReference type="ARBA" id="ARBA00023012"/>
    </source>
</evidence>
<keyword evidence="4" id="KW-0808">Transferase</keyword>
<dbReference type="EMBL" id="CP107006">
    <property type="protein sequence ID" value="UYQ95437.1"/>
    <property type="molecule type" value="Genomic_DNA"/>
</dbReference>
<dbReference type="RefSeq" id="WP_264283172.1">
    <property type="nucleotide sequence ID" value="NZ_CP107006.1"/>
</dbReference>
<keyword evidence="7" id="KW-0175">Coiled coil</keyword>
<dbReference type="InterPro" id="IPR036890">
    <property type="entry name" value="HATPase_C_sf"/>
</dbReference>
<gene>
    <name evidence="10" type="ORF">MKQ68_10035</name>
</gene>
<keyword evidence="5 10" id="KW-0418">Kinase</keyword>
<sequence length="453" mass="50440">MNLVEKRIWWMVVPTVLAVMVFQGIWLRSAYRDQRQTLSVQLQDALRAAYDEAFAARMDRKPELPAPPKDTACKNCATVTTGIVINSSSEGRNTLTYERQWPTDTFHAASKLPPFLSAVLSSSPEYRPDTAALRGAYTKQLSKRDLHLPFVLLYAEELLPADSGGLHVSMPFSVIAPDSHLYAYITGERGYLLQRMAGAFAASLLLLLIVAGCIWVLWRIILRQKALEAMRVNFISNITHELKTPVAILSTINEALLTYNGISDREKAERYLRLSKDEINKLEGQIDQILQLSKLENGLPAGAREQVSLQELLHAVQQRYSHLPGVTVTTSMDVHTPVIVSSHDALQTILNNLVDNAVKYTDKAEKLVRLHIKELPGKYVFTVSDNGIGVQAAHLPYLFDKFYRVPQGDIHEVKGYGLGLSHARELVQQSGGNIRVQSTPGVGSEFAFEIPAL</sequence>
<dbReference type="PROSITE" id="PS50109">
    <property type="entry name" value="HIS_KIN"/>
    <property type="match status" value="1"/>
</dbReference>
<dbReference type="SMART" id="SM00388">
    <property type="entry name" value="HisKA"/>
    <property type="match status" value="1"/>
</dbReference>
<feature type="domain" description="Histidine kinase" evidence="9">
    <location>
        <begin position="237"/>
        <end position="453"/>
    </location>
</feature>
<keyword evidence="6" id="KW-0902">Two-component regulatory system</keyword>
<dbReference type="InterPro" id="IPR050351">
    <property type="entry name" value="BphY/WalK/GraS-like"/>
</dbReference>
<dbReference type="PANTHER" id="PTHR45453">
    <property type="entry name" value="PHOSPHATE REGULON SENSOR PROTEIN PHOR"/>
    <property type="match status" value="1"/>
</dbReference>
<protein>
    <recommendedName>
        <fullName evidence="2">histidine kinase</fullName>
        <ecNumber evidence="2">2.7.13.3</ecNumber>
    </recommendedName>
</protein>
<evidence type="ECO:0000256" key="1">
    <source>
        <dbReference type="ARBA" id="ARBA00000085"/>
    </source>
</evidence>
<accession>A0ABY6JA49</accession>
<keyword evidence="11" id="KW-1185">Reference proteome</keyword>
<proteinExistence type="predicted"/>
<evidence type="ECO:0000313" key="10">
    <source>
        <dbReference type="EMBL" id="UYQ95437.1"/>
    </source>
</evidence>
<dbReference type="GO" id="GO:0016301">
    <property type="term" value="F:kinase activity"/>
    <property type="evidence" value="ECO:0007669"/>
    <property type="project" value="UniProtKB-KW"/>
</dbReference>
<evidence type="ECO:0000256" key="5">
    <source>
        <dbReference type="ARBA" id="ARBA00022777"/>
    </source>
</evidence>
<feature type="transmembrane region" description="Helical" evidence="8">
    <location>
        <begin position="197"/>
        <end position="218"/>
    </location>
</feature>
<evidence type="ECO:0000256" key="8">
    <source>
        <dbReference type="SAM" id="Phobius"/>
    </source>
</evidence>
<dbReference type="InterPro" id="IPR003661">
    <property type="entry name" value="HisK_dim/P_dom"/>
</dbReference>
<reference evidence="10" key="1">
    <citation type="submission" date="2022-10" db="EMBL/GenBank/DDBJ databases">
        <title>Chitinophaga sp. nov., isolated from soil.</title>
        <authorList>
            <person name="Jeon C.O."/>
        </authorList>
    </citation>
    <scope>NUCLEOTIDE SEQUENCE</scope>
    <source>
        <strain evidence="10">R8</strain>
    </source>
</reference>